<keyword evidence="5" id="KW-1185">Reference proteome</keyword>
<dbReference type="OrthoDB" id="495938at2759"/>
<accession>C1ECM6</accession>
<dbReference type="GeneID" id="8246538"/>
<dbReference type="PANTHER" id="PTHR13452:SF10">
    <property type="entry name" value="THUMP DOMAIN-CONTAINING PROTEIN 1"/>
    <property type="match status" value="1"/>
</dbReference>
<dbReference type="RefSeq" id="XP_002504350.1">
    <property type="nucleotide sequence ID" value="XM_002504304.1"/>
</dbReference>
<feature type="region of interest" description="Disordered" evidence="2">
    <location>
        <begin position="1"/>
        <end position="21"/>
    </location>
</feature>
<evidence type="ECO:0000313" key="4">
    <source>
        <dbReference type="EMBL" id="ACO65608.1"/>
    </source>
</evidence>
<protein>
    <recommendedName>
        <fullName evidence="3">THUMP domain-containing protein</fullName>
    </recommendedName>
</protein>
<keyword evidence="1" id="KW-0694">RNA-binding</keyword>
<dbReference type="Proteomes" id="UP000002009">
    <property type="component" value="Chromosome 9"/>
</dbReference>
<evidence type="ECO:0000259" key="3">
    <source>
        <dbReference type="PROSITE" id="PS51165"/>
    </source>
</evidence>
<dbReference type="GO" id="GO:0006400">
    <property type="term" value="P:tRNA modification"/>
    <property type="evidence" value="ECO:0007669"/>
    <property type="project" value="InterPro"/>
</dbReference>
<dbReference type="CDD" id="cd11717">
    <property type="entry name" value="THUMP_THUMPD1_like"/>
    <property type="match status" value="1"/>
</dbReference>
<evidence type="ECO:0000313" key="5">
    <source>
        <dbReference type="Proteomes" id="UP000002009"/>
    </source>
</evidence>
<feature type="domain" description="THUMP" evidence="3">
    <location>
        <begin position="120"/>
        <end position="229"/>
    </location>
</feature>
<dbReference type="InParanoid" id="C1ECM6"/>
<name>C1ECM6_MICCC</name>
<sequence>MSSKTFKIAMPEGLDTHDTSPPPLPSWLKGFCVTSKAPSDVRRAGLEVCNLLADGFFKLSYDDVSVPRSMVKPGETEVPYDTAEAILVPGSPGTIFVALRPDNTTVDPVLLARALIEEADHVGAEGWTKTAHTQRIIPVESIAPEMDYLQLAKQIISQRFPEIQPQQEPKKSFAVRYEEHSPAVHLNSAEVQKAVADLVPDSYTVNLENPDLTILMVVAGGSVMMSVVEGYEKLHRFHIHSASYVA</sequence>
<dbReference type="Gene3D" id="3.30.2300.10">
    <property type="entry name" value="THUMP superfamily"/>
    <property type="match status" value="1"/>
</dbReference>
<dbReference type="InterPro" id="IPR004114">
    <property type="entry name" value="THUMP_dom"/>
</dbReference>
<evidence type="ECO:0000256" key="2">
    <source>
        <dbReference type="SAM" id="MobiDB-lite"/>
    </source>
</evidence>
<dbReference type="KEGG" id="mis:MICPUN_61471"/>
<dbReference type="Pfam" id="PF02926">
    <property type="entry name" value="THUMP"/>
    <property type="match status" value="1"/>
</dbReference>
<dbReference type="GO" id="GO:0003723">
    <property type="term" value="F:RNA binding"/>
    <property type="evidence" value="ECO:0007669"/>
    <property type="project" value="UniProtKB-UniRule"/>
</dbReference>
<dbReference type="AlphaFoldDB" id="C1ECM6"/>
<dbReference type="OMA" id="WTKTAHT"/>
<dbReference type="PROSITE" id="PS51165">
    <property type="entry name" value="THUMP"/>
    <property type="match status" value="1"/>
</dbReference>
<dbReference type="SUPFAM" id="SSF143437">
    <property type="entry name" value="THUMP domain-like"/>
    <property type="match status" value="1"/>
</dbReference>
<proteinExistence type="predicted"/>
<evidence type="ECO:0000256" key="1">
    <source>
        <dbReference type="PROSITE-ProRule" id="PRU00529"/>
    </source>
</evidence>
<gene>
    <name evidence="4" type="ORF">MICPUN_61471</name>
</gene>
<dbReference type="EMBL" id="CP001329">
    <property type="protein sequence ID" value="ACO65608.1"/>
    <property type="molecule type" value="Genomic_DNA"/>
</dbReference>
<dbReference type="SMART" id="SM00981">
    <property type="entry name" value="THUMP"/>
    <property type="match status" value="1"/>
</dbReference>
<dbReference type="InterPro" id="IPR040183">
    <property type="entry name" value="THUMPD1-like"/>
</dbReference>
<reference evidence="4 5" key="1">
    <citation type="journal article" date="2009" name="Science">
        <title>Green evolution and dynamic adaptations revealed by genomes of the marine picoeukaryotes Micromonas.</title>
        <authorList>
            <person name="Worden A.Z."/>
            <person name="Lee J.H."/>
            <person name="Mock T."/>
            <person name="Rouze P."/>
            <person name="Simmons M.P."/>
            <person name="Aerts A.L."/>
            <person name="Allen A.E."/>
            <person name="Cuvelier M.L."/>
            <person name="Derelle E."/>
            <person name="Everett M.V."/>
            <person name="Foulon E."/>
            <person name="Grimwood J."/>
            <person name="Gundlach H."/>
            <person name="Henrissat B."/>
            <person name="Napoli C."/>
            <person name="McDonald S.M."/>
            <person name="Parker M.S."/>
            <person name="Rombauts S."/>
            <person name="Salamov A."/>
            <person name="Von Dassow P."/>
            <person name="Badger J.H."/>
            <person name="Coutinho P.M."/>
            <person name="Demir E."/>
            <person name="Dubchak I."/>
            <person name="Gentemann C."/>
            <person name="Eikrem W."/>
            <person name="Gready J.E."/>
            <person name="John U."/>
            <person name="Lanier W."/>
            <person name="Lindquist E.A."/>
            <person name="Lucas S."/>
            <person name="Mayer K.F."/>
            <person name="Moreau H."/>
            <person name="Not F."/>
            <person name="Otillar R."/>
            <person name="Panaud O."/>
            <person name="Pangilinan J."/>
            <person name="Paulsen I."/>
            <person name="Piegu B."/>
            <person name="Poliakov A."/>
            <person name="Robbens S."/>
            <person name="Schmutz J."/>
            <person name="Toulza E."/>
            <person name="Wyss T."/>
            <person name="Zelensky A."/>
            <person name="Zhou K."/>
            <person name="Armbrust E.V."/>
            <person name="Bhattacharya D."/>
            <person name="Goodenough U.W."/>
            <person name="Van de Peer Y."/>
            <person name="Grigoriev I.V."/>
        </authorList>
    </citation>
    <scope>NUCLEOTIDE SEQUENCE [LARGE SCALE GENOMIC DNA]</scope>
    <source>
        <strain evidence="5">RCC299 / NOUM17</strain>
    </source>
</reference>
<dbReference type="PANTHER" id="PTHR13452">
    <property type="entry name" value="THUMP DOMAIN CONTAINING PROTEIN 1-RELATED"/>
    <property type="match status" value="1"/>
</dbReference>
<organism evidence="4 5">
    <name type="scientific">Micromonas commoda (strain RCC299 / NOUM17 / CCMP2709)</name>
    <name type="common">Picoplanktonic green alga</name>
    <dbReference type="NCBI Taxonomy" id="296587"/>
    <lineage>
        <taxon>Eukaryota</taxon>
        <taxon>Viridiplantae</taxon>
        <taxon>Chlorophyta</taxon>
        <taxon>Mamiellophyceae</taxon>
        <taxon>Mamiellales</taxon>
        <taxon>Mamiellaceae</taxon>
        <taxon>Micromonas</taxon>
    </lineage>
</organism>